<sequence>MAKLKKKPKPAILPGNKLDPTGVDRLERGAMREYGRRLKQISARYIELLNRIPAEPAVNQRYTFQLDPTMLSMLLQNGDSLVDEILLQGGEFNPWLFQDYVSPTYQRGTAQEFANLAQQSAAYEAYRGSIQEILLSDAYQNRLVLVRARTFEEMKGLSADVKQNLSRVLTDGIGRGQNPKEVARRIRDQIGIEQGRANRIARTEITTALRRARWDEHDSAKDDLGLNVMLLHLSALSATTRRTHALRHGNLYTSENVRDWYSINGNAINCKCSQVTVLVDEKGVPLNSSVIDIAKKEFTQTWGKRMATNKSHHCCDLKHAA</sequence>
<protein>
    <submittedName>
        <fullName evidence="2">SPP1 gp7 family phage head morphogenesis protein</fullName>
    </submittedName>
</protein>
<gene>
    <name evidence="2" type="ORF">PANT111_170198</name>
</gene>
<dbReference type="RefSeq" id="WP_201306409.1">
    <property type="nucleotide sequence ID" value="NZ_LR733469.1"/>
</dbReference>
<feature type="domain" description="Phage head morphogenesis" evidence="1">
    <location>
        <begin position="164"/>
        <end position="274"/>
    </location>
</feature>
<dbReference type="Proteomes" id="UP000433737">
    <property type="component" value="Unassembled WGS sequence"/>
</dbReference>
<proteinExistence type="predicted"/>
<comment type="caution">
    <text evidence="2">The sequence shown here is derived from an EMBL/GenBank/DDBJ whole genome shotgun (WGS) entry which is preliminary data.</text>
</comment>
<evidence type="ECO:0000259" key="1">
    <source>
        <dbReference type="Pfam" id="PF04233"/>
    </source>
</evidence>
<dbReference type="NCBIfam" id="TIGR01641">
    <property type="entry name" value="phageSPP1_gp7"/>
    <property type="match status" value="1"/>
</dbReference>
<evidence type="ECO:0000313" key="3">
    <source>
        <dbReference type="Proteomes" id="UP000433737"/>
    </source>
</evidence>
<evidence type="ECO:0000313" key="2">
    <source>
        <dbReference type="EMBL" id="VXB75496.1"/>
    </source>
</evidence>
<name>A0AAX3J5F6_9GAMM</name>
<organism evidence="2 3">
    <name type="scientific">Pantoea brenneri</name>
    <dbReference type="NCBI Taxonomy" id="472694"/>
    <lineage>
        <taxon>Bacteria</taxon>
        <taxon>Pseudomonadati</taxon>
        <taxon>Pseudomonadota</taxon>
        <taxon>Gammaproteobacteria</taxon>
        <taxon>Enterobacterales</taxon>
        <taxon>Erwiniaceae</taxon>
        <taxon>Pantoea</taxon>
    </lineage>
</organism>
<dbReference type="Pfam" id="PF04233">
    <property type="entry name" value="Phage_Mu_F"/>
    <property type="match status" value="1"/>
</dbReference>
<accession>A0AAX3J5F6</accession>
<dbReference type="InterPro" id="IPR006528">
    <property type="entry name" value="Phage_head_morphogenesis_dom"/>
</dbReference>
<dbReference type="AlphaFoldDB" id="A0AAX3J5F6"/>
<reference evidence="2 3" key="1">
    <citation type="submission" date="2019-10" db="EMBL/GenBank/DDBJ databases">
        <authorList>
            <person name="Karimi E."/>
        </authorList>
    </citation>
    <scope>NUCLEOTIDE SEQUENCE [LARGE SCALE GENOMIC DNA]</scope>
    <source>
        <strain evidence="2">Pantoea sp. 111</strain>
    </source>
</reference>
<dbReference type="EMBL" id="CABWMH010000009">
    <property type="protein sequence ID" value="VXB75496.1"/>
    <property type="molecule type" value="Genomic_DNA"/>
</dbReference>